<proteinExistence type="predicted"/>
<dbReference type="SUPFAM" id="SSF55464">
    <property type="entry name" value="Origin of replication-binding domain, RBD-like"/>
    <property type="match status" value="1"/>
</dbReference>
<keyword evidence="3" id="KW-1185">Reference proteome</keyword>
<name>A0A917P9S8_9ACTN</name>
<evidence type="ECO:0000313" key="2">
    <source>
        <dbReference type="EMBL" id="GGJ67598.1"/>
    </source>
</evidence>
<reference evidence="2" key="1">
    <citation type="journal article" date="2014" name="Int. J. Syst. Evol. Microbiol.">
        <title>Complete genome sequence of Corynebacterium casei LMG S-19264T (=DSM 44701T), isolated from a smear-ripened cheese.</title>
        <authorList>
            <consortium name="US DOE Joint Genome Institute (JGI-PGF)"/>
            <person name="Walter F."/>
            <person name="Albersmeier A."/>
            <person name="Kalinowski J."/>
            <person name="Ruckert C."/>
        </authorList>
    </citation>
    <scope>NUCLEOTIDE SEQUENCE</scope>
    <source>
        <strain evidence="2">CGMCC 4.7272</strain>
    </source>
</reference>
<comment type="caution">
    <text evidence="2">The sequence shown here is derived from an EMBL/GenBank/DDBJ whole genome shotgun (WGS) entry which is preliminary data.</text>
</comment>
<sequence>MVAAGTLYTLTMTTEVCEELGLAMVPREVTAGLRPVMEIAGVDEVLIDWSSTRRQRIEDVLEGLT</sequence>
<reference evidence="2" key="2">
    <citation type="submission" date="2020-09" db="EMBL/GenBank/DDBJ databases">
        <authorList>
            <person name="Sun Q."/>
            <person name="Zhou Y."/>
        </authorList>
    </citation>
    <scope>NUCLEOTIDE SEQUENCE</scope>
    <source>
        <strain evidence="2">CGMCC 4.7272</strain>
    </source>
</reference>
<dbReference type="Pfam" id="PF08751">
    <property type="entry name" value="TrwC"/>
    <property type="match status" value="1"/>
</dbReference>
<dbReference type="Proteomes" id="UP000625682">
    <property type="component" value="Unassembled WGS sequence"/>
</dbReference>
<feature type="domain" description="TrwC relaxase" evidence="1">
    <location>
        <begin position="2"/>
        <end position="61"/>
    </location>
</feature>
<dbReference type="EMBL" id="BMMU01000047">
    <property type="protein sequence ID" value="GGJ67598.1"/>
    <property type="molecule type" value="Genomic_DNA"/>
</dbReference>
<protein>
    <recommendedName>
        <fullName evidence="1">TrwC relaxase domain-containing protein</fullName>
    </recommendedName>
</protein>
<evidence type="ECO:0000313" key="3">
    <source>
        <dbReference type="Proteomes" id="UP000625682"/>
    </source>
</evidence>
<evidence type="ECO:0000259" key="1">
    <source>
        <dbReference type="Pfam" id="PF08751"/>
    </source>
</evidence>
<accession>A0A917P9S8</accession>
<dbReference type="InterPro" id="IPR014862">
    <property type="entry name" value="TrwC"/>
</dbReference>
<dbReference type="AlphaFoldDB" id="A0A917P9S8"/>
<dbReference type="RefSeq" id="WP_189151946.1">
    <property type="nucleotide sequence ID" value="NZ_BAABER010000049.1"/>
</dbReference>
<gene>
    <name evidence="2" type="ORF">GCM10012282_75750</name>
</gene>
<organism evidence="2 3">
    <name type="scientific">Streptomyces lacrimifluminis</name>
    <dbReference type="NCBI Taxonomy" id="1500077"/>
    <lineage>
        <taxon>Bacteria</taxon>
        <taxon>Bacillati</taxon>
        <taxon>Actinomycetota</taxon>
        <taxon>Actinomycetes</taxon>
        <taxon>Kitasatosporales</taxon>
        <taxon>Streptomycetaceae</taxon>
        <taxon>Streptomyces</taxon>
    </lineage>
</organism>